<evidence type="ECO:0000256" key="3">
    <source>
        <dbReference type="ARBA" id="ARBA00023163"/>
    </source>
</evidence>
<name>A0A7M4DQT0_9MICO</name>
<dbReference type="InterPro" id="IPR029016">
    <property type="entry name" value="GAF-like_dom_sf"/>
</dbReference>
<dbReference type="Pfam" id="PF01614">
    <property type="entry name" value="IclR_C"/>
    <property type="match status" value="1"/>
</dbReference>
<organism evidence="7 8">
    <name type="scientific">Occultella aeris</name>
    <dbReference type="NCBI Taxonomy" id="2761496"/>
    <lineage>
        <taxon>Bacteria</taxon>
        <taxon>Bacillati</taxon>
        <taxon>Actinomycetota</taxon>
        <taxon>Actinomycetes</taxon>
        <taxon>Micrococcales</taxon>
        <taxon>Ruaniaceae</taxon>
        <taxon>Occultella</taxon>
    </lineage>
</organism>
<dbReference type="SUPFAM" id="SSF55781">
    <property type="entry name" value="GAF domain-like"/>
    <property type="match status" value="1"/>
</dbReference>
<keyword evidence="1" id="KW-0805">Transcription regulation</keyword>
<comment type="caution">
    <text evidence="7">The sequence shown here is derived from an EMBL/GenBank/DDBJ whole genome shotgun (WGS) entry which is preliminary data.</text>
</comment>
<evidence type="ECO:0000313" key="7">
    <source>
        <dbReference type="EMBL" id="VZO39824.1"/>
    </source>
</evidence>
<accession>A0A7M4DQT0</accession>
<reference evidence="7 8" key="1">
    <citation type="submission" date="2019-11" db="EMBL/GenBank/DDBJ databases">
        <authorList>
            <person name="Criscuolo A."/>
        </authorList>
    </citation>
    <scope>NUCLEOTIDE SEQUENCE [LARGE SCALE GENOMIC DNA]</scope>
    <source>
        <strain evidence="7">CIP111667</strain>
    </source>
</reference>
<dbReference type="GO" id="GO:0003700">
    <property type="term" value="F:DNA-binding transcription factor activity"/>
    <property type="evidence" value="ECO:0007669"/>
    <property type="project" value="TreeGrafter"/>
</dbReference>
<dbReference type="InterPro" id="IPR014757">
    <property type="entry name" value="Tscrpt_reg_IclR_C"/>
</dbReference>
<evidence type="ECO:0000259" key="6">
    <source>
        <dbReference type="PROSITE" id="PS51078"/>
    </source>
</evidence>
<protein>
    <submittedName>
        <fullName evidence="7">Acetate operon repressor</fullName>
    </submittedName>
</protein>
<evidence type="ECO:0000256" key="4">
    <source>
        <dbReference type="SAM" id="MobiDB-lite"/>
    </source>
</evidence>
<dbReference type="PANTHER" id="PTHR30136:SF24">
    <property type="entry name" value="HTH-TYPE TRANSCRIPTIONAL REPRESSOR ALLR"/>
    <property type="match status" value="1"/>
</dbReference>
<dbReference type="InterPro" id="IPR036390">
    <property type="entry name" value="WH_DNA-bd_sf"/>
</dbReference>
<keyword evidence="2" id="KW-0238">DNA-binding</keyword>
<gene>
    <name evidence="7" type="primary">iclR_6</name>
    <name evidence="7" type="ORF">HALOF300_04521</name>
</gene>
<dbReference type="EMBL" id="CACRYJ010000064">
    <property type="protein sequence ID" value="VZO39824.1"/>
    <property type="molecule type" value="Genomic_DNA"/>
</dbReference>
<dbReference type="InterPro" id="IPR005471">
    <property type="entry name" value="Tscrpt_reg_IclR_N"/>
</dbReference>
<dbReference type="Proteomes" id="UP000419743">
    <property type="component" value="Unassembled WGS sequence"/>
</dbReference>
<dbReference type="InterPro" id="IPR050707">
    <property type="entry name" value="HTH_MetabolicPath_Reg"/>
</dbReference>
<dbReference type="GO" id="GO:0003677">
    <property type="term" value="F:DNA binding"/>
    <property type="evidence" value="ECO:0007669"/>
    <property type="project" value="UniProtKB-KW"/>
</dbReference>
<dbReference type="PROSITE" id="PS51078">
    <property type="entry name" value="ICLR_ED"/>
    <property type="match status" value="1"/>
</dbReference>
<keyword evidence="8" id="KW-1185">Reference proteome</keyword>
<dbReference type="PANTHER" id="PTHR30136">
    <property type="entry name" value="HELIX-TURN-HELIX TRANSCRIPTIONAL REGULATOR, ICLR FAMILY"/>
    <property type="match status" value="1"/>
</dbReference>
<proteinExistence type="predicted"/>
<feature type="domain" description="IclR-ED" evidence="6">
    <location>
        <begin position="73"/>
        <end position="267"/>
    </location>
</feature>
<dbReference type="GO" id="GO:0045892">
    <property type="term" value="P:negative regulation of DNA-templated transcription"/>
    <property type="evidence" value="ECO:0007669"/>
    <property type="project" value="TreeGrafter"/>
</dbReference>
<dbReference type="AlphaFoldDB" id="A0A7M4DQT0"/>
<evidence type="ECO:0000256" key="2">
    <source>
        <dbReference type="ARBA" id="ARBA00023125"/>
    </source>
</evidence>
<feature type="region of interest" description="Disordered" evidence="4">
    <location>
        <begin position="255"/>
        <end position="285"/>
    </location>
</feature>
<dbReference type="SUPFAM" id="SSF46785">
    <property type="entry name" value="Winged helix' DNA-binding domain"/>
    <property type="match status" value="1"/>
</dbReference>
<dbReference type="InterPro" id="IPR036388">
    <property type="entry name" value="WH-like_DNA-bd_sf"/>
</dbReference>
<evidence type="ECO:0000313" key="8">
    <source>
        <dbReference type="Proteomes" id="UP000419743"/>
    </source>
</evidence>
<dbReference type="Gene3D" id="3.30.450.40">
    <property type="match status" value="1"/>
</dbReference>
<feature type="domain" description="HTH iclR-type" evidence="5">
    <location>
        <begin position="13"/>
        <end position="72"/>
    </location>
</feature>
<sequence length="285" mass="30603">MTAMRTAGWTESISVLDRITTVFEAFGETEGMGVTELARRANLPKSTVSRIAADLVGQRLLDREGDVLHLGVRLFELGQTVERPRRLRALAHPVMTELRNVTGHTVHLAVLDDRDVVLLSVVRGRTDDPSCAVVGSRLPAHATALGKALLAFSPSDRTAPYLLEGALPRRTPNTICDPAALVRELGEVRRNGVAFEREECDVGRACVAGAILSLGTVPKAAISVTGPPPVIAEERVAAAVRSAAITLGRRVDAREDRSLEETKRVGHPAPTRSPTGQPADSRIAW</sequence>
<dbReference type="SMART" id="SM00346">
    <property type="entry name" value="HTH_ICLR"/>
    <property type="match status" value="1"/>
</dbReference>
<evidence type="ECO:0000259" key="5">
    <source>
        <dbReference type="PROSITE" id="PS51077"/>
    </source>
</evidence>
<dbReference type="Pfam" id="PF09339">
    <property type="entry name" value="HTH_IclR"/>
    <property type="match status" value="1"/>
</dbReference>
<dbReference type="PROSITE" id="PS51077">
    <property type="entry name" value="HTH_ICLR"/>
    <property type="match status" value="1"/>
</dbReference>
<dbReference type="Gene3D" id="1.10.10.10">
    <property type="entry name" value="Winged helix-like DNA-binding domain superfamily/Winged helix DNA-binding domain"/>
    <property type="match status" value="1"/>
</dbReference>
<evidence type="ECO:0000256" key="1">
    <source>
        <dbReference type="ARBA" id="ARBA00023015"/>
    </source>
</evidence>
<keyword evidence="3" id="KW-0804">Transcription</keyword>
<feature type="compositionally biased region" description="Basic and acidic residues" evidence="4">
    <location>
        <begin position="255"/>
        <end position="264"/>
    </location>
</feature>